<evidence type="ECO:0000256" key="1">
    <source>
        <dbReference type="ARBA" id="ARBA00004651"/>
    </source>
</evidence>
<keyword evidence="4" id="KW-0808">Transferase</keyword>
<keyword evidence="6 8" id="KW-1133">Transmembrane helix</keyword>
<evidence type="ECO:0000256" key="8">
    <source>
        <dbReference type="SAM" id="Phobius"/>
    </source>
</evidence>
<evidence type="ECO:0000256" key="4">
    <source>
        <dbReference type="ARBA" id="ARBA00022679"/>
    </source>
</evidence>
<keyword evidence="7 8" id="KW-0472">Membrane</keyword>
<sequence>MLLLAAFVTRGALFGNPLVHSDEGFYLLVGDRMVHGAWPFVDIFDRKPVGLFLIFAAIRSVGGDGILLYQVAATLCATATAFLATRIARRFCSPGAAFAGGLCYLVWLVVFDGGGGQASVWYSLPMAGAGLLAIDGIRERRRLSRRGAAAMLLVGVAMQIKYTAMFEGVFFALALLRAGWLAGRPLHRIGRDAALWVGLALLPTAVALAVYMVAGHSEAFIFANFRSIFGQGDPDTAATNAVKLLEAAALASPLVWLAIRGGWRAWPALEWAAIALIAVLMMGTAEQHYFIPVMLPLSIAAAAGLNDRGCTVTLRRCIVILAIGLALAALVTTLRIRQRGTPAQAAALARMVGDRPAGCVFGFNSEPILYYLTRSCLPTRYIFRSHLGQTSEVHGIDVDPVAETARILARDPGVIVIRTPKPTTNPATQALVLRAVADRYRPVGTVRIGRLRQYVFRLRREDR</sequence>
<feature type="transmembrane region" description="Helical" evidence="8">
    <location>
        <begin position="149"/>
        <end position="173"/>
    </location>
</feature>
<protein>
    <recommendedName>
        <fullName evidence="11">Glycosyltransferase RgtA/B/C/D-like domain-containing protein</fullName>
    </recommendedName>
</protein>
<accession>A0ABP7DH72</accession>
<gene>
    <name evidence="9" type="ORF">GCM10022268_12740</name>
</gene>
<feature type="transmembrane region" description="Helical" evidence="8">
    <location>
        <begin position="96"/>
        <end position="114"/>
    </location>
</feature>
<evidence type="ECO:0000256" key="6">
    <source>
        <dbReference type="ARBA" id="ARBA00022989"/>
    </source>
</evidence>
<feature type="transmembrane region" description="Helical" evidence="8">
    <location>
        <begin position="265"/>
        <end position="283"/>
    </location>
</feature>
<keyword evidence="3" id="KW-0328">Glycosyltransferase</keyword>
<feature type="transmembrane region" description="Helical" evidence="8">
    <location>
        <begin position="317"/>
        <end position="336"/>
    </location>
</feature>
<evidence type="ECO:0008006" key="11">
    <source>
        <dbReference type="Google" id="ProtNLM"/>
    </source>
</evidence>
<keyword evidence="5 8" id="KW-0812">Transmembrane</keyword>
<organism evidence="9 10">
    <name type="scientific">Sphingomonas cynarae</name>
    <dbReference type="NCBI Taxonomy" id="930197"/>
    <lineage>
        <taxon>Bacteria</taxon>
        <taxon>Pseudomonadati</taxon>
        <taxon>Pseudomonadota</taxon>
        <taxon>Alphaproteobacteria</taxon>
        <taxon>Sphingomonadales</taxon>
        <taxon>Sphingomonadaceae</taxon>
        <taxon>Sphingomonas</taxon>
    </lineage>
</organism>
<feature type="transmembrane region" description="Helical" evidence="8">
    <location>
        <begin position="193"/>
        <end position="214"/>
    </location>
</feature>
<feature type="transmembrane region" description="Helical" evidence="8">
    <location>
        <begin position="66"/>
        <end position="84"/>
    </location>
</feature>
<evidence type="ECO:0000313" key="10">
    <source>
        <dbReference type="Proteomes" id="UP001500523"/>
    </source>
</evidence>
<dbReference type="Proteomes" id="UP001500523">
    <property type="component" value="Unassembled WGS sequence"/>
</dbReference>
<comment type="caution">
    <text evidence="9">The sequence shown here is derived from an EMBL/GenBank/DDBJ whole genome shotgun (WGS) entry which is preliminary data.</text>
</comment>
<evidence type="ECO:0000313" key="9">
    <source>
        <dbReference type="EMBL" id="GAA3704551.1"/>
    </source>
</evidence>
<keyword evidence="2" id="KW-1003">Cell membrane</keyword>
<comment type="subcellular location">
    <subcellularLocation>
        <location evidence="1">Cell membrane</location>
        <topology evidence="1">Multi-pass membrane protein</topology>
    </subcellularLocation>
</comment>
<dbReference type="PANTHER" id="PTHR33908:SF11">
    <property type="entry name" value="MEMBRANE PROTEIN"/>
    <property type="match status" value="1"/>
</dbReference>
<dbReference type="PANTHER" id="PTHR33908">
    <property type="entry name" value="MANNOSYLTRANSFERASE YKCB-RELATED"/>
    <property type="match status" value="1"/>
</dbReference>
<evidence type="ECO:0000256" key="2">
    <source>
        <dbReference type="ARBA" id="ARBA00022475"/>
    </source>
</evidence>
<name>A0ABP7DH72_9SPHN</name>
<dbReference type="InterPro" id="IPR050297">
    <property type="entry name" value="LipidA_mod_glycosyltrf_83"/>
</dbReference>
<dbReference type="RefSeq" id="WP_344692525.1">
    <property type="nucleotide sequence ID" value="NZ_BAABBF010000002.1"/>
</dbReference>
<proteinExistence type="predicted"/>
<evidence type="ECO:0000256" key="7">
    <source>
        <dbReference type="ARBA" id="ARBA00023136"/>
    </source>
</evidence>
<keyword evidence="10" id="KW-1185">Reference proteome</keyword>
<dbReference type="EMBL" id="BAABBF010000002">
    <property type="protein sequence ID" value="GAA3704551.1"/>
    <property type="molecule type" value="Genomic_DNA"/>
</dbReference>
<evidence type="ECO:0000256" key="3">
    <source>
        <dbReference type="ARBA" id="ARBA00022676"/>
    </source>
</evidence>
<evidence type="ECO:0000256" key="5">
    <source>
        <dbReference type="ARBA" id="ARBA00022692"/>
    </source>
</evidence>
<reference evidence="10" key="1">
    <citation type="journal article" date="2019" name="Int. J. Syst. Evol. Microbiol.">
        <title>The Global Catalogue of Microorganisms (GCM) 10K type strain sequencing project: providing services to taxonomists for standard genome sequencing and annotation.</title>
        <authorList>
            <consortium name="The Broad Institute Genomics Platform"/>
            <consortium name="The Broad Institute Genome Sequencing Center for Infectious Disease"/>
            <person name="Wu L."/>
            <person name="Ma J."/>
        </authorList>
    </citation>
    <scope>NUCLEOTIDE SEQUENCE [LARGE SCALE GENOMIC DNA]</scope>
    <source>
        <strain evidence="10">JCM 17498</strain>
    </source>
</reference>